<evidence type="ECO:0000313" key="4">
    <source>
        <dbReference type="Proteomes" id="UP000270626"/>
    </source>
</evidence>
<keyword evidence="4" id="KW-1185">Reference proteome</keyword>
<reference evidence="3 4" key="1">
    <citation type="submission" date="2018-10" db="EMBL/GenBank/DDBJ databases">
        <title>Genomic Encyclopedia of Type Strains, Phase IV (KMG-IV): sequencing the most valuable type-strain genomes for metagenomic binning, comparative biology and taxonomic classification.</title>
        <authorList>
            <person name="Goeker M."/>
        </authorList>
    </citation>
    <scope>NUCLEOTIDE SEQUENCE [LARGE SCALE GENOMIC DNA]</scope>
    <source>
        <strain evidence="3 4">DSM 23841</strain>
    </source>
</reference>
<keyword evidence="1" id="KW-0732">Signal</keyword>
<protein>
    <recommendedName>
        <fullName evidence="2">DUF2059 domain-containing protein</fullName>
    </recommendedName>
</protein>
<gene>
    <name evidence="3" type="ORF">DFR40_2448</name>
</gene>
<feature type="domain" description="DUF2059" evidence="2">
    <location>
        <begin position="92"/>
        <end position="150"/>
    </location>
</feature>
<feature type="chain" id="PRO_5019803861" description="DUF2059 domain-containing protein" evidence="1">
    <location>
        <begin position="21"/>
        <end position="168"/>
    </location>
</feature>
<dbReference type="AlphaFoldDB" id="A0A495VS40"/>
<organism evidence="3 4">
    <name type="scientific">Azonexus fungiphilus</name>
    <dbReference type="NCBI Taxonomy" id="146940"/>
    <lineage>
        <taxon>Bacteria</taxon>
        <taxon>Pseudomonadati</taxon>
        <taxon>Pseudomonadota</taxon>
        <taxon>Betaproteobacteria</taxon>
        <taxon>Rhodocyclales</taxon>
        <taxon>Azonexaceae</taxon>
        <taxon>Azonexus</taxon>
    </lineage>
</organism>
<dbReference type="Proteomes" id="UP000270626">
    <property type="component" value="Unassembled WGS sequence"/>
</dbReference>
<accession>A0A495VS40</accession>
<evidence type="ECO:0000259" key="2">
    <source>
        <dbReference type="Pfam" id="PF09832"/>
    </source>
</evidence>
<name>A0A495VS40_9RHOO</name>
<proteinExistence type="predicted"/>
<sequence length="168" mass="18801">MTRLRLLIAALLLSATAAGAAEPASEASIRALLAVTQARQLVDSMNGQLEESMNTGIRMALGERKPTPKQQQAIDSMKKKMLVVMRDELAWERMEPLYIRIYRDSLSEEEVAGMLDFYRTPAGQALIRKMPLMMQKIMPEIQGLMGSAMPKIQQVQREFMAEMKAAGE</sequence>
<comment type="caution">
    <text evidence="3">The sequence shown here is derived from an EMBL/GenBank/DDBJ whole genome shotgun (WGS) entry which is preliminary data.</text>
</comment>
<evidence type="ECO:0000313" key="3">
    <source>
        <dbReference type="EMBL" id="RKT51235.1"/>
    </source>
</evidence>
<dbReference type="Pfam" id="PF09832">
    <property type="entry name" value="DUF2059"/>
    <property type="match status" value="1"/>
</dbReference>
<feature type="signal peptide" evidence="1">
    <location>
        <begin position="1"/>
        <end position="20"/>
    </location>
</feature>
<dbReference type="EMBL" id="RBXP01000016">
    <property type="protein sequence ID" value="RKT51235.1"/>
    <property type="molecule type" value="Genomic_DNA"/>
</dbReference>
<dbReference type="InterPro" id="IPR018637">
    <property type="entry name" value="DUF2059"/>
</dbReference>
<dbReference type="RefSeq" id="WP_170160216.1">
    <property type="nucleotide sequence ID" value="NZ_RBXP01000016.1"/>
</dbReference>
<evidence type="ECO:0000256" key="1">
    <source>
        <dbReference type="SAM" id="SignalP"/>
    </source>
</evidence>